<reference evidence="3 4" key="1">
    <citation type="submission" date="2023-04" db="EMBL/GenBank/DDBJ databases">
        <title>Genome of Basidiobolus ranarum AG-B5.</title>
        <authorList>
            <person name="Stajich J.E."/>
            <person name="Carter-House D."/>
            <person name="Gryganskyi A."/>
        </authorList>
    </citation>
    <scope>NUCLEOTIDE SEQUENCE [LARGE SCALE GENOMIC DNA]</scope>
    <source>
        <strain evidence="3 4">AG-B5</strain>
    </source>
</reference>
<feature type="domain" description="Enoyl reductase (ER)" evidence="2">
    <location>
        <begin position="21"/>
        <end position="343"/>
    </location>
</feature>
<dbReference type="InterPro" id="IPR020843">
    <property type="entry name" value="ER"/>
</dbReference>
<dbReference type="Proteomes" id="UP001479436">
    <property type="component" value="Unassembled WGS sequence"/>
</dbReference>
<comment type="caution">
    <text evidence="3">The sequence shown here is derived from an EMBL/GenBank/DDBJ whole genome shotgun (WGS) entry which is preliminary data.</text>
</comment>
<dbReference type="EMBL" id="JASJQH010000748">
    <property type="protein sequence ID" value="KAK9763048.1"/>
    <property type="molecule type" value="Genomic_DNA"/>
</dbReference>
<dbReference type="CDD" id="cd05288">
    <property type="entry name" value="PGDH"/>
    <property type="match status" value="1"/>
</dbReference>
<protein>
    <recommendedName>
        <fullName evidence="2">Enoyl reductase (ER) domain-containing protein</fullName>
    </recommendedName>
</protein>
<dbReference type="InterPro" id="IPR045010">
    <property type="entry name" value="MDR_fam"/>
</dbReference>
<evidence type="ECO:0000259" key="2">
    <source>
        <dbReference type="SMART" id="SM00829"/>
    </source>
</evidence>
<sequence>MTTKNTQIIFKKIPEGMPVVGEDIEVVTKDFDVNRVTLKDNDVLLHNLYMSVDPYMRGRMRPAKIKSYISAFTLGEVMQAGGVSEVIKSKNPEFKEGDIVSGMIGWENYTLVSEGKDLRKIEGARESSIPLSYYLGILGMPGMTAYIGLFHIGEPKEGETIFISAASGAVGQVVGQIAKVKGLRVVGTAGDDSKVDYLVKELGFDAAFNYKKVDLNQELSSSCPKGIDIYYENVGGKMLDAALEHCNDFARIPVCGMISQYNRSSDPEPVYNTLMILTKRIKMHGFIVFDIEHLYATQFANDVPNWLKEGKIKYKEDLMEGIENAPEAFLRILRGENFGKQVVKLADPSGK</sequence>
<dbReference type="InterPro" id="IPR036291">
    <property type="entry name" value="NAD(P)-bd_dom_sf"/>
</dbReference>
<proteinExistence type="predicted"/>
<evidence type="ECO:0000313" key="3">
    <source>
        <dbReference type="EMBL" id="KAK9763048.1"/>
    </source>
</evidence>
<evidence type="ECO:0000256" key="1">
    <source>
        <dbReference type="ARBA" id="ARBA00023002"/>
    </source>
</evidence>
<dbReference type="SMART" id="SM00829">
    <property type="entry name" value="PKS_ER"/>
    <property type="match status" value="1"/>
</dbReference>
<gene>
    <name evidence="3" type="ORF">K7432_010640</name>
</gene>
<dbReference type="Gene3D" id="3.40.50.720">
    <property type="entry name" value="NAD(P)-binding Rossmann-like Domain"/>
    <property type="match status" value="1"/>
</dbReference>
<dbReference type="Gene3D" id="3.90.180.10">
    <property type="entry name" value="Medium-chain alcohol dehydrogenases, catalytic domain"/>
    <property type="match status" value="1"/>
</dbReference>
<keyword evidence="1" id="KW-0560">Oxidoreductase</keyword>
<accession>A0ABR2WNE0</accession>
<keyword evidence="4" id="KW-1185">Reference proteome</keyword>
<organism evidence="3 4">
    <name type="scientific">Basidiobolus ranarum</name>
    <dbReference type="NCBI Taxonomy" id="34480"/>
    <lineage>
        <taxon>Eukaryota</taxon>
        <taxon>Fungi</taxon>
        <taxon>Fungi incertae sedis</taxon>
        <taxon>Zoopagomycota</taxon>
        <taxon>Entomophthoromycotina</taxon>
        <taxon>Basidiobolomycetes</taxon>
        <taxon>Basidiobolales</taxon>
        <taxon>Basidiobolaceae</taxon>
        <taxon>Basidiobolus</taxon>
    </lineage>
</organism>
<evidence type="ECO:0000313" key="4">
    <source>
        <dbReference type="Proteomes" id="UP001479436"/>
    </source>
</evidence>
<dbReference type="Pfam" id="PF00107">
    <property type="entry name" value="ADH_zinc_N"/>
    <property type="match status" value="1"/>
</dbReference>
<dbReference type="PANTHER" id="PTHR43205:SF7">
    <property type="entry name" value="PROSTAGLANDIN REDUCTASE 1"/>
    <property type="match status" value="1"/>
</dbReference>
<name>A0ABR2WNE0_9FUNG</name>
<dbReference type="InterPro" id="IPR041694">
    <property type="entry name" value="ADH_N_2"/>
</dbReference>
<dbReference type="InterPro" id="IPR013149">
    <property type="entry name" value="ADH-like_C"/>
</dbReference>
<dbReference type="InterPro" id="IPR011032">
    <property type="entry name" value="GroES-like_sf"/>
</dbReference>
<dbReference type="Pfam" id="PF16884">
    <property type="entry name" value="ADH_N_2"/>
    <property type="match status" value="1"/>
</dbReference>
<dbReference type="SUPFAM" id="SSF51735">
    <property type="entry name" value="NAD(P)-binding Rossmann-fold domains"/>
    <property type="match status" value="1"/>
</dbReference>
<dbReference type="PANTHER" id="PTHR43205">
    <property type="entry name" value="PROSTAGLANDIN REDUCTASE"/>
    <property type="match status" value="1"/>
</dbReference>
<dbReference type="SUPFAM" id="SSF50129">
    <property type="entry name" value="GroES-like"/>
    <property type="match status" value="2"/>
</dbReference>